<proteinExistence type="predicted"/>
<accession>A0A0R1WMK5</accession>
<comment type="caution">
    <text evidence="1">The sequence shown here is derived from an EMBL/GenBank/DDBJ whole genome shotgun (WGS) entry which is preliminary data.</text>
</comment>
<gene>
    <name evidence="1" type="ORF">FC40_GL000437</name>
</gene>
<dbReference type="RefSeq" id="WP_155830670.1">
    <property type="nucleotide sequence ID" value="NZ_AZGD01000087.1"/>
</dbReference>
<reference evidence="1 2" key="1">
    <citation type="journal article" date="2015" name="Genome Announc.">
        <title>Expanding the biotechnology potential of lactobacilli through comparative genomics of 213 strains and associated genera.</title>
        <authorList>
            <person name="Sun Z."/>
            <person name="Harris H.M."/>
            <person name="McCann A."/>
            <person name="Guo C."/>
            <person name="Argimon S."/>
            <person name="Zhang W."/>
            <person name="Yang X."/>
            <person name="Jeffery I.B."/>
            <person name="Cooney J.C."/>
            <person name="Kagawa T.F."/>
            <person name="Liu W."/>
            <person name="Song Y."/>
            <person name="Salvetti E."/>
            <person name="Wrobel A."/>
            <person name="Rasinkangas P."/>
            <person name="Parkhill J."/>
            <person name="Rea M.C."/>
            <person name="O'Sullivan O."/>
            <person name="Ritari J."/>
            <person name="Douillard F.P."/>
            <person name="Paul Ross R."/>
            <person name="Yang R."/>
            <person name="Briner A.E."/>
            <person name="Felis G.E."/>
            <person name="de Vos W.M."/>
            <person name="Barrangou R."/>
            <person name="Klaenhammer T.R."/>
            <person name="Caufield P.W."/>
            <person name="Cui Y."/>
            <person name="Zhang H."/>
            <person name="O'Toole P.W."/>
        </authorList>
    </citation>
    <scope>NUCLEOTIDE SEQUENCE [LARGE SCALE GENOMIC DNA]</scope>
    <source>
        <strain evidence="1 2">DSM 18933</strain>
    </source>
</reference>
<keyword evidence="2" id="KW-1185">Reference proteome</keyword>
<dbReference type="PATRIC" id="fig|1423755.3.peg.486"/>
<dbReference type="STRING" id="1423755.FC40_GL000437"/>
<name>A0A0R1WMK5_9LACO</name>
<evidence type="ECO:0000313" key="1">
    <source>
        <dbReference type="EMBL" id="KRM19144.1"/>
    </source>
</evidence>
<dbReference type="Proteomes" id="UP000051054">
    <property type="component" value="Unassembled WGS sequence"/>
</dbReference>
<dbReference type="EMBL" id="AZGD01000087">
    <property type="protein sequence ID" value="KRM19144.1"/>
    <property type="molecule type" value="Genomic_DNA"/>
</dbReference>
<protein>
    <submittedName>
        <fullName evidence="1">Uncharacterized protein</fullName>
    </submittedName>
</protein>
<sequence length="63" mass="6887">MNTLMNVSNRTNKRILNDMVGLAARKNVKIIVAGDPTFKKMYSGQFGTSFAAAMYTGRLSLGD</sequence>
<evidence type="ECO:0000313" key="2">
    <source>
        <dbReference type="Proteomes" id="UP000051054"/>
    </source>
</evidence>
<organism evidence="1 2">
    <name type="scientific">Ligilactobacillus hayakitensis DSM 18933 = JCM 14209</name>
    <dbReference type="NCBI Taxonomy" id="1423755"/>
    <lineage>
        <taxon>Bacteria</taxon>
        <taxon>Bacillati</taxon>
        <taxon>Bacillota</taxon>
        <taxon>Bacilli</taxon>
        <taxon>Lactobacillales</taxon>
        <taxon>Lactobacillaceae</taxon>
        <taxon>Ligilactobacillus</taxon>
    </lineage>
</organism>
<dbReference type="AlphaFoldDB" id="A0A0R1WMK5"/>